<evidence type="ECO:0000256" key="1">
    <source>
        <dbReference type="SAM" id="SignalP"/>
    </source>
</evidence>
<feature type="signal peptide" evidence="1">
    <location>
        <begin position="1"/>
        <end position="31"/>
    </location>
</feature>
<reference evidence="2 3" key="1">
    <citation type="submission" date="2017-07" db="EMBL/GenBank/DDBJ databases">
        <title>Amycolatopsis thailandensis Genome sequencing and assembly.</title>
        <authorList>
            <person name="Kaur N."/>
            <person name="Mayilraj S."/>
        </authorList>
    </citation>
    <scope>NUCLEOTIDE SEQUENCE [LARGE SCALE GENOMIC DNA]</scope>
    <source>
        <strain evidence="2 3">JCM 16380</strain>
    </source>
</reference>
<organism evidence="2 3">
    <name type="scientific">Amycolatopsis thailandensis</name>
    <dbReference type="NCBI Taxonomy" id="589330"/>
    <lineage>
        <taxon>Bacteria</taxon>
        <taxon>Bacillati</taxon>
        <taxon>Actinomycetota</taxon>
        <taxon>Actinomycetes</taxon>
        <taxon>Pseudonocardiales</taxon>
        <taxon>Pseudonocardiaceae</taxon>
        <taxon>Amycolatopsis</taxon>
    </lineage>
</organism>
<evidence type="ECO:0008006" key="4">
    <source>
        <dbReference type="Google" id="ProtNLM"/>
    </source>
</evidence>
<evidence type="ECO:0000313" key="2">
    <source>
        <dbReference type="EMBL" id="OXM42977.1"/>
    </source>
</evidence>
<keyword evidence="3" id="KW-1185">Reference proteome</keyword>
<dbReference type="AlphaFoldDB" id="A0A229R8L1"/>
<dbReference type="EMBL" id="NMQT01000238">
    <property type="protein sequence ID" value="OXM42977.1"/>
    <property type="molecule type" value="Genomic_DNA"/>
</dbReference>
<comment type="caution">
    <text evidence="2">The sequence shown here is derived from an EMBL/GenBank/DDBJ whole genome shotgun (WGS) entry which is preliminary data.</text>
</comment>
<gene>
    <name evidence="2" type="ORF">CFP71_41940</name>
</gene>
<keyword evidence="1" id="KW-0732">Signal</keyword>
<proteinExistence type="predicted"/>
<name>A0A229R8L1_9PSEU</name>
<dbReference type="Proteomes" id="UP000215223">
    <property type="component" value="Unassembled WGS sequence"/>
</dbReference>
<protein>
    <recommendedName>
        <fullName evidence="4">Serine protease</fullName>
    </recommendedName>
</protein>
<sequence length="69" mass="7009">MCSATRQRRWRHRTLAVATSALAAGAFLVAAQPQTGEAAPPAVPEVADQVPQLIESGVTGGPVSVSAQA</sequence>
<evidence type="ECO:0000313" key="3">
    <source>
        <dbReference type="Proteomes" id="UP000215223"/>
    </source>
</evidence>
<accession>A0A229R8L1</accession>
<feature type="chain" id="PRO_5039340551" description="Serine protease" evidence="1">
    <location>
        <begin position="32"/>
        <end position="69"/>
    </location>
</feature>
<feature type="non-terminal residue" evidence="2">
    <location>
        <position position="69"/>
    </location>
</feature>
<dbReference type="RefSeq" id="WP_143267281.1">
    <property type="nucleotide sequence ID" value="NZ_NMQT01000238.1"/>
</dbReference>